<name>A0AAD4KQU5_9EURO</name>
<evidence type="ECO:0000259" key="2">
    <source>
        <dbReference type="Pfam" id="PF06985"/>
    </source>
</evidence>
<dbReference type="RefSeq" id="XP_046069719.1">
    <property type="nucleotide sequence ID" value="XM_046220789.1"/>
</dbReference>
<dbReference type="AlphaFoldDB" id="A0AAD4KQU5"/>
<evidence type="ECO:0000256" key="1">
    <source>
        <dbReference type="SAM" id="MobiDB-lite"/>
    </source>
</evidence>
<dbReference type="Proteomes" id="UP001201262">
    <property type="component" value="Unassembled WGS sequence"/>
</dbReference>
<feature type="compositionally biased region" description="Polar residues" evidence="1">
    <location>
        <begin position="62"/>
        <end position="88"/>
    </location>
</feature>
<feature type="domain" description="Heterokaryon incompatibility" evidence="2">
    <location>
        <begin position="135"/>
        <end position="248"/>
    </location>
</feature>
<dbReference type="PANTHER" id="PTHR24148:SF64">
    <property type="entry name" value="HETEROKARYON INCOMPATIBILITY DOMAIN-CONTAINING PROTEIN"/>
    <property type="match status" value="1"/>
</dbReference>
<comment type="caution">
    <text evidence="3">The sequence shown here is derived from an EMBL/GenBank/DDBJ whole genome shotgun (WGS) entry which is preliminary data.</text>
</comment>
<reference evidence="3" key="1">
    <citation type="submission" date="2021-12" db="EMBL/GenBank/DDBJ databases">
        <title>Convergent genome expansion in fungi linked to evolution of root-endophyte symbiosis.</title>
        <authorList>
            <consortium name="DOE Joint Genome Institute"/>
            <person name="Ke Y.-H."/>
            <person name="Bonito G."/>
            <person name="Liao H.-L."/>
            <person name="Looney B."/>
            <person name="Rojas-Flechas A."/>
            <person name="Nash J."/>
            <person name="Hameed K."/>
            <person name="Schadt C."/>
            <person name="Martin F."/>
            <person name="Crous P.W."/>
            <person name="Miettinen O."/>
            <person name="Magnuson J.K."/>
            <person name="Labbe J."/>
            <person name="Jacobson D."/>
            <person name="Doktycz M.J."/>
            <person name="Veneault-Fourrey C."/>
            <person name="Kuo A."/>
            <person name="Mondo S."/>
            <person name="Calhoun S."/>
            <person name="Riley R."/>
            <person name="Ohm R."/>
            <person name="LaButti K."/>
            <person name="Andreopoulos B."/>
            <person name="Pangilinan J."/>
            <person name="Nolan M."/>
            <person name="Tritt A."/>
            <person name="Clum A."/>
            <person name="Lipzen A."/>
            <person name="Daum C."/>
            <person name="Barry K."/>
            <person name="Grigoriev I.V."/>
            <person name="Vilgalys R."/>
        </authorList>
    </citation>
    <scope>NUCLEOTIDE SEQUENCE</scope>
    <source>
        <strain evidence="3">PMI_201</strain>
    </source>
</reference>
<dbReference type="InterPro" id="IPR052895">
    <property type="entry name" value="HetReg/Transcr_Mod"/>
</dbReference>
<organism evidence="3 4">
    <name type="scientific">Talaromyces proteolyticus</name>
    <dbReference type="NCBI Taxonomy" id="1131652"/>
    <lineage>
        <taxon>Eukaryota</taxon>
        <taxon>Fungi</taxon>
        <taxon>Dikarya</taxon>
        <taxon>Ascomycota</taxon>
        <taxon>Pezizomycotina</taxon>
        <taxon>Eurotiomycetes</taxon>
        <taxon>Eurotiomycetidae</taxon>
        <taxon>Eurotiales</taxon>
        <taxon>Trichocomaceae</taxon>
        <taxon>Talaromyces</taxon>
        <taxon>Talaromyces sect. Bacilispori</taxon>
    </lineage>
</organism>
<feature type="region of interest" description="Disordered" evidence="1">
    <location>
        <begin position="62"/>
        <end position="97"/>
    </location>
</feature>
<keyword evidence="4" id="KW-1185">Reference proteome</keyword>
<protein>
    <recommendedName>
        <fullName evidence="2">Heterokaryon incompatibility domain-containing protein</fullName>
    </recommendedName>
</protein>
<sequence length="860" mass="98317">MYHWHESSCRRPDISLVDSIPYCNNCSSLPSLDETKEVEPLCIPSYGRDFLDLTWPATVTYSHGNDEGSPSTIGNQSSSETGRTSFKAQTGELDVPDIQSPSGFRLIRLKHGVTQSPIHIEYVNTYLEDVFIPPFEILSYTLEENNSQNPTVSSTQCYPIFFDSYWDAGYVARECECALRAARKEKADRLLWVYSLCINQNNIHEKNQQTGLINKVLAKASKIIAFVGETSPDSDIALNFFKDAGECQLVSREVMASLQSFFSRPLFSDLCAILEIILSRGIEILCGSRSFSWSKTLSSAVLSKIDGPQWLSKDRSWYGLTSEKDLLRLLIKASPYTCSDPRDKVLRVLNLLYENNVNADYRLSVESVYTGITAYVIKKCNAMDVLALVGTTDKQFDLPSWVPDWSQELALPFTKIQYHTREDDGTDDYETPFEDHRINSSTLVSFNDLVKTERDISIDADTGCMKIDAIKICDINPREIMRAKEIAYLIQDMGRQGIFIISIPNRDFEAEASDSLFLLSGWNHPVILRKATSQSYMFVCVCSLSYNRPTGPERWLVRWYHRDLYSEIRISQLSVTQSTHISTLYSTLADTIQTAMNTASLPREDNAALSFSTKRERIFGFLLFSQTPLRPLESRIRNTWRQQNEDLRWMFLDQAAVLEFIRCIEQETTAEPEPDGGNSNIDTPTIRRQRYEHAMVDQHYGVKFELPKRCDLRQFCLSFLQETHSDLLAATAPSNDEGNMMVDDSYIPSPILPQLHEKREEIQSWAETTEQFLYILEYTQEVFASVWPTFPGAQLRQRWVDQGLVWNWTEFEDVLRVREQLWSHTIPDELDVTTNSNLAAHVGLNVLGVNLCDQESIQID</sequence>
<dbReference type="Pfam" id="PF06985">
    <property type="entry name" value="HET"/>
    <property type="match status" value="1"/>
</dbReference>
<dbReference type="PANTHER" id="PTHR24148">
    <property type="entry name" value="ANKYRIN REPEAT DOMAIN-CONTAINING PROTEIN 39 HOMOLOG-RELATED"/>
    <property type="match status" value="1"/>
</dbReference>
<dbReference type="GeneID" id="70251076"/>
<evidence type="ECO:0000313" key="3">
    <source>
        <dbReference type="EMBL" id="KAH8694049.1"/>
    </source>
</evidence>
<dbReference type="InterPro" id="IPR010730">
    <property type="entry name" value="HET"/>
</dbReference>
<proteinExistence type="predicted"/>
<accession>A0AAD4KQU5</accession>
<dbReference type="EMBL" id="JAJTJA010000009">
    <property type="protein sequence ID" value="KAH8694049.1"/>
    <property type="molecule type" value="Genomic_DNA"/>
</dbReference>
<gene>
    <name evidence="3" type="ORF">BGW36DRAFT_430073</name>
</gene>
<evidence type="ECO:0000313" key="4">
    <source>
        <dbReference type="Proteomes" id="UP001201262"/>
    </source>
</evidence>